<evidence type="ECO:0000256" key="1">
    <source>
        <dbReference type="SAM" id="Coils"/>
    </source>
</evidence>
<evidence type="ECO:0000256" key="2">
    <source>
        <dbReference type="SAM" id="SignalP"/>
    </source>
</evidence>
<gene>
    <name evidence="4" type="ORF">B0F87_11534</name>
</gene>
<dbReference type="Proteomes" id="UP000240010">
    <property type="component" value="Unassembled WGS sequence"/>
</dbReference>
<comment type="caution">
    <text evidence="4">The sequence shown here is derived from an EMBL/GenBank/DDBJ whole genome shotgun (WGS) entry which is preliminary data.</text>
</comment>
<feature type="signal peptide" evidence="2">
    <location>
        <begin position="1"/>
        <end position="23"/>
    </location>
</feature>
<evidence type="ECO:0000313" key="5">
    <source>
        <dbReference type="Proteomes" id="UP000240010"/>
    </source>
</evidence>
<dbReference type="Gene3D" id="2.30.30.240">
    <property type="entry name" value="PRC-barrel domain"/>
    <property type="match status" value="1"/>
</dbReference>
<proteinExistence type="predicted"/>
<dbReference type="AlphaFoldDB" id="A0A2S6H690"/>
<dbReference type="PANTHER" id="PTHR36505:SF1">
    <property type="entry name" value="BLR1072 PROTEIN"/>
    <property type="match status" value="1"/>
</dbReference>
<feature type="coiled-coil region" evidence="1">
    <location>
        <begin position="26"/>
        <end position="54"/>
    </location>
</feature>
<dbReference type="InterPro" id="IPR011033">
    <property type="entry name" value="PRC_barrel-like_sf"/>
</dbReference>
<protein>
    <submittedName>
        <fullName evidence="4">PRC-barrel domain protein</fullName>
    </submittedName>
</protein>
<dbReference type="Pfam" id="PF05239">
    <property type="entry name" value="PRC"/>
    <property type="match status" value="1"/>
</dbReference>
<dbReference type="PANTHER" id="PTHR36505">
    <property type="entry name" value="BLR1072 PROTEIN"/>
    <property type="match status" value="1"/>
</dbReference>
<dbReference type="InterPro" id="IPR027275">
    <property type="entry name" value="PRC-brl_dom"/>
</dbReference>
<dbReference type="EMBL" id="PTIZ01000015">
    <property type="protein sequence ID" value="PPK72988.1"/>
    <property type="molecule type" value="Genomic_DNA"/>
</dbReference>
<evidence type="ECO:0000259" key="3">
    <source>
        <dbReference type="Pfam" id="PF05239"/>
    </source>
</evidence>
<accession>A0A2S6H690</accession>
<organism evidence="4 5">
    <name type="scientific">Methylobacter tundripaludum</name>
    <dbReference type="NCBI Taxonomy" id="173365"/>
    <lineage>
        <taxon>Bacteria</taxon>
        <taxon>Pseudomonadati</taxon>
        <taxon>Pseudomonadota</taxon>
        <taxon>Gammaproteobacteria</taxon>
        <taxon>Methylococcales</taxon>
        <taxon>Methylococcaceae</taxon>
        <taxon>Methylobacter</taxon>
    </lineage>
</organism>
<dbReference type="RefSeq" id="WP_104430302.1">
    <property type="nucleotide sequence ID" value="NZ_PTIZ01000015.1"/>
</dbReference>
<feature type="domain" description="PRC-barrel" evidence="3">
    <location>
        <begin position="70"/>
        <end position="145"/>
    </location>
</feature>
<evidence type="ECO:0000313" key="4">
    <source>
        <dbReference type="EMBL" id="PPK72988.1"/>
    </source>
</evidence>
<dbReference type="SUPFAM" id="SSF50346">
    <property type="entry name" value="PRC-barrel domain"/>
    <property type="match status" value="1"/>
</dbReference>
<name>A0A2S6H690_9GAMM</name>
<keyword evidence="2" id="KW-0732">Signal</keyword>
<keyword evidence="1" id="KW-0175">Coiled coil</keyword>
<feature type="chain" id="PRO_5015486785" evidence="2">
    <location>
        <begin position="24"/>
        <end position="179"/>
    </location>
</feature>
<sequence>MKSFIPIVAVSFLSATLVSTTYAADVPEKQKELVEKQQEVKEAQKELKQETRKESLETTHEVNKEMLQVSRASKINGTNVKNTKGENLGGIKDLVIDPESGHVVYAVVSFGGILGLGNKLFAIPWSVLHWTRDKEYYVLDLDKETLKNAPGFDKKHWPDSSNKWDLQREEINQFYHVNP</sequence>
<reference evidence="4 5" key="1">
    <citation type="submission" date="2018-02" db="EMBL/GenBank/DDBJ databases">
        <title>Subsurface microbial communities from deep shales in Ohio and West Virginia, USA.</title>
        <authorList>
            <person name="Wrighton K."/>
        </authorList>
    </citation>
    <scope>NUCLEOTIDE SEQUENCE [LARGE SCALE GENOMIC DNA]</scope>
    <source>
        <strain evidence="4 5">OWC-DMM</strain>
    </source>
</reference>